<evidence type="ECO:0000256" key="1">
    <source>
        <dbReference type="SAM" id="MobiDB-lite"/>
    </source>
</evidence>
<dbReference type="GO" id="GO:0005615">
    <property type="term" value="C:extracellular space"/>
    <property type="evidence" value="ECO:0007669"/>
    <property type="project" value="TreeGrafter"/>
</dbReference>
<dbReference type="Pfam" id="PF02469">
    <property type="entry name" value="Fasciclin"/>
    <property type="match status" value="2"/>
</dbReference>
<name>A0A8J4FDQ1_9CHLO</name>
<dbReference type="InterPro" id="IPR000782">
    <property type="entry name" value="FAS1_domain"/>
</dbReference>
<keyword evidence="2" id="KW-0732">Signal</keyword>
<reference evidence="4" key="1">
    <citation type="journal article" date="2021" name="Proc. Natl. Acad. Sci. U.S.A.">
        <title>Three genomes in the algal genus Volvox reveal the fate of a haploid sex-determining region after a transition to homothallism.</title>
        <authorList>
            <person name="Yamamoto K."/>
            <person name="Hamaji T."/>
            <person name="Kawai-Toyooka H."/>
            <person name="Matsuzaki R."/>
            <person name="Takahashi F."/>
            <person name="Nishimura Y."/>
            <person name="Kawachi M."/>
            <person name="Noguchi H."/>
            <person name="Minakuchi Y."/>
            <person name="Umen J.G."/>
            <person name="Toyoda A."/>
            <person name="Nozaki H."/>
        </authorList>
    </citation>
    <scope>NUCLEOTIDE SEQUENCE</scope>
    <source>
        <strain evidence="4">NIES-3780</strain>
    </source>
</reference>
<dbReference type="AlphaFoldDB" id="A0A8J4FDQ1"/>
<accession>A0A8J4FDQ1</accession>
<dbReference type="InterPro" id="IPR036378">
    <property type="entry name" value="FAS1_dom_sf"/>
</dbReference>
<sequence>MVSWRACIVACLLSWYMSGGRIAAQQVTQLTFNSLQDYLNNEPKLSLTLQLTNPSYDLLARTDMVATVFLPTSDAITTYLYEEYGVEDLADLWSNSTLNKMLLTTFNSVLLPYHIVPQRTLTSSQLTTGMQLTTTLGRPVLVVRSSGRISVQGGDNAANIVTANQMLANGLVVCHIIDAVLLAEPALQTPPPLLATSAVRSSPVPRVSPPPPSRPPPPLPPPGRRSSPSPSPPSPPPPSPSPSRPPPRRFPSPSSPLPPPPRPVSVLSPRPPPPSPPRRPPPLPSPSPRLRQPPASLPAFPNPPSPRPRPRPPPGPVPASRSAGLDLVTELRGLGAVVNELVDLLSQGPQLSEVLPVLARLSPHLAGQLTRSNVTMATLFLPSAEAFSEYLSTEGDLSSLSMPALIALYHRTLTLTAYHAVPGGAARRVYTAAALTAAAAAASSGATALTSLVPDATLGVMLLSGRLQVLGADGGIGAVIRADLAAGQRLVVHVIDQVVLPPPGSEMPLNGAKPQGRTYPSVLSWMSDPTNLDATVFWVLRALLPPSLLVALDDPDLAATLFIPVDDSLLSTAEVLRALSAPRAAGAEMLATALKACLLPGESLVRESLMLVQYSSRVKISAAGTPLQFINKDSTTLVNGVPIMYFDRPAGKAYVNILSRPLRVEFGAQPPPPSPQAPPTQPPPPRRRPPPPSPGRNPSPNPPLPPVPPLSPFASLLEAFLALPELSSLAALYDIAAENGVFNTIMDSALMQPYTMLLPNDQAFGSYLDMWEPGRTIVDMVAAVRADARTLVRLLSPHTFSGRRLLVASFGNATTLTTGIAGAAGARLRVSLVPAAPGSGPQGGLQLVNLCCGTIIRVIRPDVQVGGSKGVIHVIDTFISSP</sequence>
<dbReference type="SMART" id="SM00554">
    <property type="entry name" value="FAS1"/>
    <property type="match status" value="4"/>
</dbReference>
<proteinExistence type="predicted"/>
<evidence type="ECO:0000313" key="5">
    <source>
        <dbReference type="Proteomes" id="UP000747399"/>
    </source>
</evidence>
<gene>
    <name evidence="4" type="ORF">Vafri_21038</name>
</gene>
<protein>
    <recommendedName>
        <fullName evidence="3">FAS1 domain-containing protein</fullName>
    </recommendedName>
</protein>
<dbReference type="Proteomes" id="UP000747399">
    <property type="component" value="Unassembled WGS sequence"/>
</dbReference>
<feature type="chain" id="PRO_5035223341" description="FAS1 domain-containing protein" evidence="2">
    <location>
        <begin position="20"/>
        <end position="882"/>
    </location>
</feature>
<dbReference type="EMBL" id="BNCO01000102">
    <property type="protein sequence ID" value="GIL67717.1"/>
    <property type="molecule type" value="Genomic_DNA"/>
</dbReference>
<dbReference type="Gene3D" id="2.30.180.10">
    <property type="entry name" value="FAS1 domain"/>
    <property type="match status" value="3"/>
</dbReference>
<feature type="domain" description="FAS1" evidence="3">
    <location>
        <begin position="32"/>
        <end position="181"/>
    </location>
</feature>
<feature type="domain" description="FAS1" evidence="3">
    <location>
        <begin position="338"/>
        <end position="499"/>
    </location>
</feature>
<dbReference type="PANTHER" id="PTHR10900:SF77">
    <property type="entry name" value="FI19380P1"/>
    <property type="match status" value="1"/>
</dbReference>
<dbReference type="PRINTS" id="PR01217">
    <property type="entry name" value="PRICHEXTENSN"/>
</dbReference>
<feature type="domain" description="FAS1" evidence="3">
    <location>
        <begin position="713"/>
        <end position="879"/>
    </location>
</feature>
<feature type="compositionally biased region" description="Low complexity" evidence="1">
    <location>
        <begin position="288"/>
        <end position="299"/>
    </location>
</feature>
<dbReference type="SUPFAM" id="SSF82153">
    <property type="entry name" value="FAS1 domain"/>
    <property type="match status" value="3"/>
</dbReference>
<feature type="region of interest" description="Disordered" evidence="1">
    <location>
        <begin position="197"/>
        <end position="322"/>
    </location>
</feature>
<feature type="compositionally biased region" description="Pro residues" evidence="1">
    <location>
        <begin position="669"/>
        <end position="707"/>
    </location>
</feature>
<feature type="signal peptide" evidence="2">
    <location>
        <begin position="1"/>
        <end position="19"/>
    </location>
</feature>
<dbReference type="PROSITE" id="PS50213">
    <property type="entry name" value="FAS1"/>
    <property type="match status" value="3"/>
</dbReference>
<evidence type="ECO:0000256" key="2">
    <source>
        <dbReference type="SAM" id="SignalP"/>
    </source>
</evidence>
<feature type="region of interest" description="Disordered" evidence="1">
    <location>
        <begin position="665"/>
        <end position="707"/>
    </location>
</feature>
<comment type="caution">
    <text evidence="4">The sequence shown here is derived from an EMBL/GenBank/DDBJ whole genome shotgun (WGS) entry which is preliminary data.</text>
</comment>
<feature type="compositionally biased region" description="Pro residues" evidence="1">
    <location>
        <begin position="206"/>
        <end position="287"/>
    </location>
</feature>
<feature type="compositionally biased region" description="Pro residues" evidence="1">
    <location>
        <begin position="300"/>
        <end position="317"/>
    </location>
</feature>
<organism evidence="4 5">
    <name type="scientific">Volvox africanus</name>
    <dbReference type="NCBI Taxonomy" id="51714"/>
    <lineage>
        <taxon>Eukaryota</taxon>
        <taxon>Viridiplantae</taxon>
        <taxon>Chlorophyta</taxon>
        <taxon>core chlorophytes</taxon>
        <taxon>Chlorophyceae</taxon>
        <taxon>CS clade</taxon>
        <taxon>Chlamydomonadales</taxon>
        <taxon>Volvocaceae</taxon>
        <taxon>Volvox</taxon>
    </lineage>
</organism>
<evidence type="ECO:0000259" key="3">
    <source>
        <dbReference type="PROSITE" id="PS50213"/>
    </source>
</evidence>
<dbReference type="InterPro" id="IPR050904">
    <property type="entry name" value="Adhesion/Biosynth-related"/>
</dbReference>
<dbReference type="PANTHER" id="PTHR10900">
    <property type="entry name" value="PERIOSTIN-RELATED"/>
    <property type="match status" value="1"/>
</dbReference>
<keyword evidence="5" id="KW-1185">Reference proteome</keyword>
<evidence type="ECO:0000313" key="4">
    <source>
        <dbReference type="EMBL" id="GIL67717.1"/>
    </source>
</evidence>